<evidence type="ECO:0000256" key="1">
    <source>
        <dbReference type="SAM" id="MobiDB-lite"/>
    </source>
</evidence>
<dbReference type="AlphaFoldDB" id="A0A5S6QRQ9"/>
<reference evidence="3" key="1">
    <citation type="submission" date="2019-12" db="UniProtKB">
        <authorList>
            <consortium name="WormBaseParasite"/>
        </authorList>
    </citation>
    <scope>IDENTIFICATION</scope>
</reference>
<proteinExistence type="predicted"/>
<evidence type="ECO:0000313" key="2">
    <source>
        <dbReference type="Proteomes" id="UP000046395"/>
    </source>
</evidence>
<organism evidence="2 3">
    <name type="scientific">Trichuris muris</name>
    <name type="common">Mouse whipworm</name>
    <dbReference type="NCBI Taxonomy" id="70415"/>
    <lineage>
        <taxon>Eukaryota</taxon>
        <taxon>Metazoa</taxon>
        <taxon>Ecdysozoa</taxon>
        <taxon>Nematoda</taxon>
        <taxon>Enoplea</taxon>
        <taxon>Dorylaimia</taxon>
        <taxon>Trichinellida</taxon>
        <taxon>Trichuridae</taxon>
        <taxon>Trichuris</taxon>
    </lineage>
</organism>
<feature type="compositionally biased region" description="Basic residues" evidence="1">
    <location>
        <begin position="52"/>
        <end position="61"/>
    </location>
</feature>
<accession>A0A5S6QRQ9</accession>
<feature type="compositionally biased region" description="Basic and acidic residues" evidence="1">
    <location>
        <begin position="124"/>
        <end position="135"/>
    </location>
</feature>
<evidence type="ECO:0000313" key="3">
    <source>
        <dbReference type="WBParaSite" id="TMUE_2000009843.1"/>
    </source>
</evidence>
<feature type="compositionally biased region" description="Basic and acidic residues" evidence="1">
    <location>
        <begin position="183"/>
        <end position="203"/>
    </location>
</feature>
<sequence length="256" mass="29087">MNDALQLEPSTGDARPLKCFGKGKRRKRRTSGSPKRHVSADEYDEKTDQKGHHSKGKNVHRRGSDHGRGHKDGSDREDHRHRLKQRKSDKSNERRKWKGVAESVKEASQNVRKKFVSSGKQKKHEVVENAGHDKTKELKNYSEKYSKLPGKGKNAFETETLGTGLLGENYIQNACPDYGTLNRPREFNPESQGEQKEDNTKAPIKLEDYATLQKGQTKAFFTGTGPKNQKDDKKPIKLTEYATLKHGNTTAFFVRK</sequence>
<dbReference type="WBParaSite" id="TMUE_2000009843.1">
    <property type="protein sequence ID" value="TMUE_2000009843.1"/>
    <property type="gene ID" value="WBGene00288673"/>
</dbReference>
<feature type="compositionally biased region" description="Basic residues" evidence="1">
    <location>
        <begin position="21"/>
        <end position="37"/>
    </location>
</feature>
<name>A0A5S6QRQ9_TRIMR</name>
<feature type="region of interest" description="Disordered" evidence="1">
    <location>
        <begin position="180"/>
        <end position="203"/>
    </location>
</feature>
<feature type="compositionally biased region" description="Basic residues" evidence="1">
    <location>
        <begin position="111"/>
        <end position="123"/>
    </location>
</feature>
<feature type="compositionally biased region" description="Basic and acidic residues" evidence="1">
    <location>
        <begin position="62"/>
        <end position="94"/>
    </location>
</feature>
<feature type="region of interest" description="Disordered" evidence="1">
    <location>
        <begin position="1"/>
        <end position="135"/>
    </location>
</feature>
<dbReference type="Proteomes" id="UP000046395">
    <property type="component" value="Unassembled WGS sequence"/>
</dbReference>
<protein>
    <submittedName>
        <fullName evidence="3">Uncharacterized protein</fullName>
    </submittedName>
</protein>
<keyword evidence="2" id="KW-1185">Reference proteome</keyword>